<evidence type="ECO:0000256" key="7">
    <source>
        <dbReference type="PIRSR" id="PIRSR016262-1"/>
    </source>
</evidence>
<dbReference type="NCBIfam" id="NF010925">
    <property type="entry name" value="PRK14345.1"/>
    <property type="match status" value="1"/>
</dbReference>
<organism evidence="11 12">
    <name type="scientific">Dermatophagoides pteronyssinus</name>
    <name type="common">European house dust mite</name>
    <dbReference type="NCBI Taxonomy" id="6956"/>
    <lineage>
        <taxon>Eukaryota</taxon>
        <taxon>Metazoa</taxon>
        <taxon>Ecdysozoa</taxon>
        <taxon>Arthropoda</taxon>
        <taxon>Chelicerata</taxon>
        <taxon>Arachnida</taxon>
        <taxon>Acari</taxon>
        <taxon>Acariformes</taxon>
        <taxon>Sarcoptiformes</taxon>
        <taxon>Astigmata</taxon>
        <taxon>Psoroptidia</taxon>
        <taxon>Analgoidea</taxon>
        <taxon>Pyroglyphidae</taxon>
        <taxon>Dermatophagoidinae</taxon>
        <taxon>Dermatophagoides</taxon>
    </lineage>
</organism>
<dbReference type="CTD" id="387787"/>
<dbReference type="InterPro" id="IPR020605">
    <property type="entry name" value="Octanoyltransferase_CS"/>
</dbReference>
<comment type="similarity">
    <text evidence="3 6">Belongs to the LipB family.</text>
</comment>
<dbReference type="FunCoup" id="A0A6P6YK62">
    <property type="interactions" value="779"/>
</dbReference>
<dbReference type="Gene3D" id="3.30.930.10">
    <property type="entry name" value="Bira Bifunctional Protein, Domain 2"/>
    <property type="match status" value="1"/>
</dbReference>
<sequence length="268" mass="30690">MNLFQSNESDPIETLNDDHIFLRILFKLKIFLKIILKQNMCSKIRVIDLNRLSYNTALYIQQKLFTKVQQESSSSTTTNSVPNYLLLVEHEPVYTIGIRSKQYLDEKFQEKLQNLGADFSITNRGGLITFHGHGQLVAYPIVNLKNFPIIQNSIKKFVCQLESTIIDVCEEFGIKSARMNGYPGVWVDSDRKIAALGIHCSRYVTMHGIAINCNVNLGWFDHIIPCGIENKSITSISNELNKNISIEQVKPLLLKHFCEKLECKIEKH</sequence>
<name>A0A6P6YK62_DERPT</name>
<evidence type="ECO:0000256" key="8">
    <source>
        <dbReference type="PIRSR" id="PIRSR016262-2"/>
    </source>
</evidence>
<dbReference type="InParanoid" id="A0A6P6YK62"/>
<dbReference type="PIRSF" id="PIRSF016262">
    <property type="entry name" value="LPLase"/>
    <property type="match status" value="1"/>
</dbReference>
<dbReference type="GO" id="GO:0009249">
    <property type="term" value="P:protein lipoylation"/>
    <property type="evidence" value="ECO:0007669"/>
    <property type="project" value="InterPro"/>
</dbReference>
<dbReference type="PANTHER" id="PTHR10993:SF7">
    <property type="entry name" value="LIPOYLTRANSFERASE 2, MITOCHONDRIAL-RELATED"/>
    <property type="match status" value="1"/>
</dbReference>
<accession>A0A6P6YK62</accession>
<evidence type="ECO:0000256" key="4">
    <source>
        <dbReference type="ARBA" id="ARBA00022679"/>
    </source>
</evidence>
<evidence type="ECO:0000256" key="5">
    <source>
        <dbReference type="ARBA" id="ARBA00023315"/>
    </source>
</evidence>
<dbReference type="CDD" id="cd16444">
    <property type="entry name" value="LipB"/>
    <property type="match status" value="1"/>
</dbReference>
<dbReference type="OrthoDB" id="19908at2759"/>
<keyword evidence="6" id="KW-0496">Mitochondrion</keyword>
<feature type="site" description="Lowers pKa of active site Cys" evidence="9">
    <location>
        <position position="192"/>
    </location>
</feature>
<evidence type="ECO:0000259" key="10">
    <source>
        <dbReference type="PROSITE" id="PS51733"/>
    </source>
</evidence>
<dbReference type="OMA" id="PPMGIRD"/>
<dbReference type="AlphaFoldDB" id="A0A6P6YK62"/>
<dbReference type="InterPro" id="IPR045864">
    <property type="entry name" value="aa-tRNA-synth_II/BPL/LPL"/>
</dbReference>
<keyword evidence="4 6" id="KW-0808">Transferase</keyword>
<dbReference type="InterPro" id="IPR004143">
    <property type="entry name" value="BPL_LPL_catalytic"/>
</dbReference>
<feature type="binding site" evidence="8">
    <location>
        <begin position="208"/>
        <end position="210"/>
    </location>
    <ligand>
        <name>substrate</name>
    </ligand>
</feature>
<dbReference type="Pfam" id="PF21948">
    <property type="entry name" value="LplA-B_cat"/>
    <property type="match status" value="1"/>
</dbReference>
<dbReference type="GO" id="GO:0005739">
    <property type="term" value="C:mitochondrion"/>
    <property type="evidence" value="ECO:0007669"/>
    <property type="project" value="UniProtKB-SubCell"/>
</dbReference>
<dbReference type="UniPathway" id="UPA00538">
    <property type="reaction ID" value="UER00592"/>
</dbReference>
<keyword evidence="11" id="KW-1185">Reference proteome</keyword>
<comment type="subcellular location">
    <subcellularLocation>
        <location evidence="1 6">Mitochondrion</location>
    </subcellularLocation>
</comment>
<feature type="domain" description="BPL/LPL catalytic" evidence="10">
    <location>
        <begin position="79"/>
        <end position="265"/>
    </location>
</feature>
<evidence type="ECO:0000256" key="1">
    <source>
        <dbReference type="ARBA" id="ARBA00004173"/>
    </source>
</evidence>
<dbReference type="InterPro" id="IPR000544">
    <property type="entry name" value="Octanoyltransferase"/>
</dbReference>
<protein>
    <recommendedName>
        <fullName evidence="6">Octanoyl-[acyl-carrier-protein]:protein N-octanoyltransferase LIPT2, mitochondrial</fullName>
        <ecNumber evidence="6">2.3.1.181</ecNumber>
    </recommendedName>
</protein>
<comment type="function">
    <text evidence="6">Catalyzes the transfer of endogenously produced octanoic acid from octanoyl-acyl-carrier-protein onto the lipoyl domains of lipoate-dependent enzymes. Lipoyl-ACP can also act as a substrate although octanoyl-ACP is likely to be the physiological substrate.</text>
</comment>
<evidence type="ECO:0000256" key="3">
    <source>
        <dbReference type="ARBA" id="ARBA00007907"/>
    </source>
</evidence>
<proteinExistence type="inferred from homology"/>
<feature type="binding site" evidence="8">
    <location>
        <begin position="195"/>
        <end position="197"/>
    </location>
    <ligand>
        <name>substrate</name>
    </ligand>
</feature>
<dbReference type="PROSITE" id="PS01313">
    <property type="entry name" value="LIPB"/>
    <property type="match status" value="1"/>
</dbReference>
<dbReference type="PROSITE" id="PS51733">
    <property type="entry name" value="BPL_LPL_CATALYTIC"/>
    <property type="match status" value="1"/>
</dbReference>
<keyword evidence="5 6" id="KW-0012">Acyltransferase</keyword>
<feature type="binding site" evidence="8">
    <location>
        <begin position="124"/>
        <end position="131"/>
    </location>
    <ligand>
        <name>substrate</name>
    </ligand>
</feature>
<reference evidence="12" key="1">
    <citation type="submission" date="2025-08" db="UniProtKB">
        <authorList>
            <consortium name="RefSeq"/>
        </authorList>
    </citation>
    <scope>IDENTIFICATION</scope>
    <source>
        <strain evidence="12">Airmid</strain>
    </source>
</reference>
<dbReference type="EC" id="2.3.1.181" evidence="6"/>
<dbReference type="NCBIfam" id="TIGR00214">
    <property type="entry name" value="lipB"/>
    <property type="match status" value="1"/>
</dbReference>
<evidence type="ECO:0000313" key="12">
    <source>
        <dbReference type="RefSeq" id="XP_027205289.1"/>
    </source>
</evidence>
<dbReference type="PANTHER" id="PTHR10993">
    <property type="entry name" value="OCTANOYLTRANSFERASE"/>
    <property type="match status" value="1"/>
</dbReference>
<evidence type="ECO:0000256" key="9">
    <source>
        <dbReference type="PIRSR" id="PIRSR016262-3"/>
    </source>
</evidence>
<dbReference type="RefSeq" id="XP_027205289.1">
    <property type="nucleotide sequence ID" value="XM_027349488.1"/>
</dbReference>
<evidence type="ECO:0000256" key="6">
    <source>
        <dbReference type="PIRNR" id="PIRNR016262"/>
    </source>
</evidence>
<dbReference type="HAMAP" id="MF_00013">
    <property type="entry name" value="LipB"/>
    <property type="match status" value="1"/>
</dbReference>
<evidence type="ECO:0000313" key="11">
    <source>
        <dbReference type="Proteomes" id="UP000515146"/>
    </source>
</evidence>
<dbReference type="GO" id="GO:0033819">
    <property type="term" value="F:lipoyl(octanoyl) transferase activity"/>
    <property type="evidence" value="ECO:0007669"/>
    <property type="project" value="UniProtKB-EC"/>
</dbReference>
<comment type="pathway">
    <text evidence="2 6">Protein modification; protein lipoylation via endogenous pathway; protein N(6)-(lipoyl)lysine from octanoyl-[acyl-carrier-protein]: step 1/2.</text>
</comment>
<feature type="active site" description="Acyl-thioester intermediate" evidence="7">
    <location>
        <position position="226"/>
    </location>
</feature>
<comment type="catalytic activity">
    <reaction evidence="6">
        <text>octanoyl-[ACP] + L-lysyl-[protein] = N(6)-octanoyl-L-lysyl-[protein] + holo-[ACP] + H(+)</text>
        <dbReference type="Rhea" id="RHEA:17665"/>
        <dbReference type="Rhea" id="RHEA-COMP:9636"/>
        <dbReference type="Rhea" id="RHEA-COMP:9685"/>
        <dbReference type="Rhea" id="RHEA-COMP:9752"/>
        <dbReference type="Rhea" id="RHEA-COMP:9928"/>
        <dbReference type="ChEBI" id="CHEBI:15378"/>
        <dbReference type="ChEBI" id="CHEBI:29969"/>
        <dbReference type="ChEBI" id="CHEBI:64479"/>
        <dbReference type="ChEBI" id="CHEBI:78463"/>
        <dbReference type="ChEBI" id="CHEBI:78809"/>
        <dbReference type="EC" id="2.3.1.181"/>
    </reaction>
</comment>
<evidence type="ECO:0000256" key="2">
    <source>
        <dbReference type="ARBA" id="ARBA00004821"/>
    </source>
</evidence>
<dbReference type="SUPFAM" id="SSF55681">
    <property type="entry name" value="Class II aaRS and biotin synthetases"/>
    <property type="match status" value="1"/>
</dbReference>
<dbReference type="FunFam" id="3.30.930.10:FF:000035">
    <property type="entry name" value="Putative lipoyltransferase 2, mitochondrial"/>
    <property type="match status" value="1"/>
</dbReference>
<dbReference type="KEGG" id="dpte:113798902"/>
<dbReference type="Proteomes" id="UP000515146">
    <property type="component" value="Unplaced"/>
</dbReference>
<gene>
    <name evidence="12" type="primary">LOC113798902</name>
</gene>